<dbReference type="InterPro" id="IPR036314">
    <property type="entry name" value="SOD_C_sf"/>
</dbReference>
<name>A0A413T4D8_9BACT</name>
<feature type="binding site" evidence="6">
    <location>
        <position position="27"/>
    </location>
    <ligand>
        <name>Mn(2+)</name>
        <dbReference type="ChEBI" id="CHEBI:29035"/>
    </ligand>
</feature>
<dbReference type="FunFam" id="3.55.40.20:FF:000004">
    <property type="entry name" value="Superoxide dismutase [Fe]"/>
    <property type="match status" value="1"/>
</dbReference>
<evidence type="ECO:0000259" key="9">
    <source>
        <dbReference type="Pfam" id="PF02777"/>
    </source>
</evidence>
<organism evidence="10 11">
    <name type="scientific">Phocaeicola coprophilus</name>
    <dbReference type="NCBI Taxonomy" id="387090"/>
    <lineage>
        <taxon>Bacteria</taxon>
        <taxon>Pseudomonadati</taxon>
        <taxon>Bacteroidota</taxon>
        <taxon>Bacteroidia</taxon>
        <taxon>Bacteroidales</taxon>
        <taxon>Bacteroidaceae</taxon>
        <taxon>Phocaeicola</taxon>
    </lineage>
</organism>
<comment type="catalytic activity">
    <reaction evidence="7">
        <text>2 superoxide + 2 H(+) = H2O2 + O2</text>
        <dbReference type="Rhea" id="RHEA:20696"/>
        <dbReference type="ChEBI" id="CHEBI:15378"/>
        <dbReference type="ChEBI" id="CHEBI:15379"/>
        <dbReference type="ChEBI" id="CHEBI:16240"/>
        <dbReference type="ChEBI" id="CHEBI:18421"/>
        <dbReference type="EC" id="1.15.1.1"/>
    </reaction>
</comment>
<evidence type="ECO:0000256" key="6">
    <source>
        <dbReference type="PIRSR" id="PIRSR000349-1"/>
    </source>
</evidence>
<dbReference type="SUPFAM" id="SSF54719">
    <property type="entry name" value="Fe,Mn superoxide dismutase (SOD), C-terminal domain"/>
    <property type="match status" value="1"/>
</dbReference>
<dbReference type="GO" id="GO:0046872">
    <property type="term" value="F:metal ion binding"/>
    <property type="evidence" value="ECO:0007669"/>
    <property type="project" value="UniProtKB-KW"/>
</dbReference>
<evidence type="ECO:0000256" key="1">
    <source>
        <dbReference type="ARBA" id="ARBA00008714"/>
    </source>
</evidence>
<feature type="binding site" evidence="6">
    <location>
        <position position="156"/>
    </location>
    <ligand>
        <name>Mn(2+)</name>
        <dbReference type="ChEBI" id="CHEBI:29035"/>
    </ligand>
</feature>
<dbReference type="GO" id="GO:0004784">
    <property type="term" value="F:superoxide dismutase activity"/>
    <property type="evidence" value="ECO:0007669"/>
    <property type="project" value="UniProtKB-EC"/>
</dbReference>
<evidence type="ECO:0000313" key="11">
    <source>
        <dbReference type="Proteomes" id="UP000283855"/>
    </source>
</evidence>
<dbReference type="PANTHER" id="PTHR42769:SF3">
    <property type="entry name" value="SUPEROXIDE DISMUTASE [FE] 2, CHLOROPLASTIC"/>
    <property type="match status" value="1"/>
</dbReference>
<dbReference type="PIRSF" id="PIRSF000349">
    <property type="entry name" value="SODismutase"/>
    <property type="match status" value="1"/>
</dbReference>
<dbReference type="Pfam" id="PF02777">
    <property type="entry name" value="Sod_Fe_C"/>
    <property type="match status" value="1"/>
</dbReference>
<dbReference type="SUPFAM" id="SSF46609">
    <property type="entry name" value="Fe,Mn superoxide dismutase (SOD), N-terminal domain"/>
    <property type="match status" value="1"/>
</dbReference>
<dbReference type="EC" id="1.15.1.1" evidence="2 7"/>
<comment type="caution">
    <text evidence="10">The sequence shown here is derived from an EMBL/GenBank/DDBJ whole genome shotgun (WGS) entry which is preliminary data.</text>
</comment>
<dbReference type="InterPro" id="IPR001189">
    <property type="entry name" value="Mn/Fe_SOD"/>
</dbReference>
<dbReference type="Gene3D" id="1.10.287.990">
    <property type="entry name" value="Fe,Mn superoxide dismutase (SOD) domain"/>
    <property type="match status" value="1"/>
</dbReference>
<dbReference type="RefSeq" id="WP_118399858.1">
    <property type="nucleotide sequence ID" value="NZ_CABJGD010000002.1"/>
</dbReference>
<evidence type="ECO:0000313" key="10">
    <source>
        <dbReference type="EMBL" id="RHA78572.1"/>
    </source>
</evidence>
<dbReference type="EMBL" id="QSFT01000002">
    <property type="protein sequence ID" value="RHA78572.1"/>
    <property type="molecule type" value="Genomic_DNA"/>
</dbReference>
<dbReference type="PRINTS" id="PR01703">
    <property type="entry name" value="MNSODISMTASE"/>
</dbReference>
<feature type="binding site" evidence="6">
    <location>
        <position position="160"/>
    </location>
    <ligand>
        <name>Mn(2+)</name>
        <dbReference type="ChEBI" id="CHEBI:29035"/>
    </ligand>
</feature>
<feature type="binding site" evidence="6">
    <location>
        <position position="74"/>
    </location>
    <ligand>
        <name>Mn(2+)</name>
        <dbReference type="ChEBI" id="CHEBI:29035"/>
    </ligand>
</feature>
<dbReference type="InterPro" id="IPR036324">
    <property type="entry name" value="Mn/Fe_SOD_N_sf"/>
</dbReference>
<sequence length="191" mass="21863">MTHKLPTLPYQMEELAPLMSQETLEFHYGKHLQTYIDNLNKLIPGTPYETLSLEDIICKADGAIFNNAAQTWNHTFFFQTLTSHSDVIPQKLDALLTSNFGSAEAFKEQFTKAALGLFGSGWVWLAADKEGKLFILPESNAGNPLTKGYTPLLVIDVWEHAYYIDYRNRRAAYIEAFWKLVNWEKVAERII</sequence>
<keyword evidence="5" id="KW-0408">Iron</keyword>
<comment type="function">
    <text evidence="7">Destroys radicals which are normally produced within the cells and which are toxic to biological systems.</text>
</comment>
<dbReference type="Proteomes" id="UP000283855">
    <property type="component" value="Unassembled WGS sequence"/>
</dbReference>
<dbReference type="Gene3D" id="3.55.40.20">
    <property type="entry name" value="Iron/manganese superoxide dismutase, C-terminal domain"/>
    <property type="match status" value="1"/>
</dbReference>
<dbReference type="PROSITE" id="PS00088">
    <property type="entry name" value="SOD_MN"/>
    <property type="match status" value="1"/>
</dbReference>
<keyword evidence="4 7" id="KW-0560">Oxidoreductase</keyword>
<evidence type="ECO:0000256" key="4">
    <source>
        <dbReference type="ARBA" id="ARBA00023002"/>
    </source>
</evidence>
<evidence type="ECO:0000256" key="2">
    <source>
        <dbReference type="ARBA" id="ARBA00012682"/>
    </source>
</evidence>
<comment type="similarity">
    <text evidence="1 7">Belongs to the iron/manganese superoxide dismutase family.</text>
</comment>
<dbReference type="PANTHER" id="PTHR42769">
    <property type="entry name" value="SUPEROXIDE DISMUTASE"/>
    <property type="match status" value="1"/>
</dbReference>
<protein>
    <recommendedName>
        <fullName evidence="2 7">Superoxide dismutase</fullName>
        <ecNumber evidence="2 7">1.15.1.1</ecNumber>
    </recommendedName>
</protein>
<keyword evidence="3 6" id="KW-0479">Metal-binding</keyword>
<evidence type="ECO:0000256" key="5">
    <source>
        <dbReference type="ARBA" id="ARBA00023004"/>
    </source>
</evidence>
<evidence type="ECO:0000259" key="8">
    <source>
        <dbReference type="Pfam" id="PF00081"/>
    </source>
</evidence>
<feature type="domain" description="Manganese/iron superoxide dismutase C-terminal" evidence="9">
    <location>
        <begin position="91"/>
        <end position="189"/>
    </location>
</feature>
<accession>A0A413T4D8</accession>
<feature type="domain" description="Manganese/iron superoxide dismutase N-terminal" evidence="8">
    <location>
        <begin position="2"/>
        <end position="81"/>
    </location>
</feature>
<dbReference type="Pfam" id="PF00081">
    <property type="entry name" value="Sod_Fe_N"/>
    <property type="match status" value="1"/>
</dbReference>
<reference evidence="10 11" key="1">
    <citation type="submission" date="2018-08" db="EMBL/GenBank/DDBJ databases">
        <title>A genome reference for cultivated species of the human gut microbiota.</title>
        <authorList>
            <person name="Zou Y."/>
            <person name="Xue W."/>
            <person name="Luo G."/>
        </authorList>
    </citation>
    <scope>NUCLEOTIDE SEQUENCE [LARGE SCALE GENOMIC DNA]</scope>
    <source>
        <strain evidence="10 11">AM42-38</strain>
    </source>
</reference>
<evidence type="ECO:0000256" key="7">
    <source>
        <dbReference type="RuleBase" id="RU000414"/>
    </source>
</evidence>
<evidence type="ECO:0000256" key="3">
    <source>
        <dbReference type="ARBA" id="ARBA00022723"/>
    </source>
</evidence>
<proteinExistence type="inferred from homology"/>
<dbReference type="InterPro" id="IPR019831">
    <property type="entry name" value="Mn/Fe_SOD_N"/>
</dbReference>
<dbReference type="InterPro" id="IPR019833">
    <property type="entry name" value="Mn/Fe_SOD_BS"/>
</dbReference>
<gene>
    <name evidence="10" type="ORF">DW921_01065</name>
</gene>
<dbReference type="FunFam" id="1.10.287.990:FF:000002">
    <property type="entry name" value="Superoxide dismutase"/>
    <property type="match status" value="1"/>
</dbReference>
<dbReference type="InterPro" id="IPR019832">
    <property type="entry name" value="Mn/Fe_SOD_C"/>
</dbReference>
<dbReference type="AlphaFoldDB" id="A0A413T4D8"/>